<dbReference type="InterPro" id="IPR029787">
    <property type="entry name" value="Nucleotide_cyclase"/>
</dbReference>
<proteinExistence type="predicted"/>
<evidence type="ECO:0000256" key="2">
    <source>
        <dbReference type="ARBA" id="ARBA00012528"/>
    </source>
</evidence>
<keyword evidence="5" id="KW-0732">Signal</keyword>
<feature type="domain" description="GGDEF" evidence="6">
    <location>
        <begin position="443"/>
        <end position="576"/>
    </location>
</feature>
<feature type="chain" id="PRO_5001870793" description="diguanylate cyclase" evidence="5">
    <location>
        <begin position="24"/>
        <end position="586"/>
    </location>
</feature>
<dbReference type="InterPro" id="IPR043128">
    <property type="entry name" value="Rev_trsase/Diguanyl_cyclase"/>
</dbReference>
<dbReference type="Gene3D" id="3.30.70.270">
    <property type="match status" value="1"/>
</dbReference>
<dbReference type="GO" id="GO:0043709">
    <property type="term" value="P:cell adhesion involved in single-species biofilm formation"/>
    <property type="evidence" value="ECO:0007669"/>
    <property type="project" value="TreeGrafter"/>
</dbReference>
<dbReference type="GO" id="GO:0005886">
    <property type="term" value="C:plasma membrane"/>
    <property type="evidence" value="ECO:0007669"/>
    <property type="project" value="TreeGrafter"/>
</dbReference>
<evidence type="ECO:0000256" key="5">
    <source>
        <dbReference type="SAM" id="SignalP"/>
    </source>
</evidence>
<reference evidence="7 8" key="1">
    <citation type="submission" date="2013-09" db="EMBL/GenBank/DDBJ databases">
        <title>Genome sequencing of Arenimonas malthae.</title>
        <authorList>
            <person name="Chen F."/>
            <person name="Wang G."/>
        </authorList>
    </citation>
    <scope>NUCLEOTIDE SEQUENCE [LARGE SCALE GENOMIC DNA]</scope>
    <source>
        <strain evidence="7 8">CC-JY-1</strain>
    </source>
</reference>
<keyword evidence="8" id="KW-1185">Reference proteome</keyword>
<comment type="catalytic activity">
    <reaction evidence="3">
        <text>2 GTP = 3',3'-c-di-GMP + 2 diphosphate</text>
        <dbReference type="Rhea" id="RHEA:24898"/>
        <dbReference type="ChEBI" id="CHEBI:33019"/>
        <dbReference type="ChEBI" id="CHEBI:37565"/>
        <dbReference type="ChEBI" id="CHEBI:58805"/>
        <dbReference type="EC" id="2.7.7.65"/>
    </reaction>
</comment>
<dbReference type="PATRIC" id="fig|1384054.3.peg.1877"/>
<comment type="caution">
    <text evidence="7">The sequence shown here is derived from an EMBL/GenBank/DDBJ whole genome shotgun (WGS) entry which is preliminary data.</text>
</comment>
<dbReference type="GO" id="GO:0052621">
    <property type="term" value="F:diguanylate cyclase activity"/>
    <property type="evidence" value="ECO:0007669"/>
    <property type="project" value="UniProtKB-EC"/>
</dbReference>
<dbReference type="FunFam" id="3.30.70.270:FF:000001">
    <property type="entry name" value="Diguanylate cyclase domain protein"/>
    <property type="match status" value="1"/>
</dbReference>
<protein>
    <recommendedName>
        <fullName evidence="2">diguanylate cyclase</fullName>
        <ecNumber evidence="2">2.7.7.65</ecNumber>
    </recommendedName>
</protein>
<organism evidence="7 8">
    <name type="scientific">Arenimonas malthae CC-JY-1</name>
    <dbReference type="NCBI Taxonomy" id="1384054"/>
    <lineage>
        <taxon>Bacteria</taxon>
        <taxon>Pseudomonadati</taxon>
        <taxon>Pseudomonadota</taxon>
        <taxon>Gammaproteobacteria</taxon>
        <taxon>Lysobacterales</taxon>
        <taxon>Lysobacteraceae</taxon>
        <taxon>Arenimonas</taxon>
    </lineage>
</organism>
<dbReference type="STRING" id="1384054.N790_02165"/>
<gene>
    <name evidence="7" type="ORF">N790_02165</name>
</gene>
<evidence type="ECO:0000313" key="8">
    <source>
        <dbReference type="Proteomes" id="UP000029392"/>
    </source>
</evidence>
<keyword evidence="4" id="KW-0472">Membrane</keyword>
<dbReference type="NCBIfam" id="TIGR00254">
    <property type="entry name" value="GGDEF"/>
    <property type="match status" value="1"/>
</dbReference>
<dbReference type="OrthoDB" id="9803824at2"/>
<comment type="cofactor">
    <cofactor evidence="1">
        <name>Mg(2+)</name>
        <dbReference type="ChEBI" id="CHEBI:18420"/>
    </cofactor>
</comment>
<evidence type="ECO:0000256" key="3">
    <source>
        <dbReference type="ARBA" id="ARBA00034247"/>
    </source>
</evidence>
<feature type="transmembrane region" description="Helical" evidence="4">
    <location>
        <begin position="381"/>
        <end position="400"/>
    </location>
</feature>
<dbReference type="PROSITE" id="PS50887">
    <property type="entry name" value="GGDEF"/>
    <property type="match status" value="1"/>
</dbReference>
<evidence type="ECO:0000259" key="6">
    <source>
        <dbReference type="PROSITE" id="PS50887"/>
    </source>
</evidence>
<dbReference type="SUPFAM" id="SSF55073">
    <property type="entry name" value="Nucleotide cyclase"/>
    <property type="match status" value="1"/>
</dbReference>
<dbReference type="InterPro" id="IPR050469">
    <property type="entry name" value="Diguanylate_Cyclase"/>
</dbReference>
<dbReference type="RefSeq" id="WP_052385858.1">
    <property type="nucleotide sequence ID" value="NZ_AVCH01000172.1"/>
</dbReference>
<name>A0A091B3U5_9GAMM</name>
<evidence type="ECO:0000313" key="7">
    <source>
        <dbReference type="EMBL" id="KFN46227.1"/>
    </source>
</evidence>
<dbReference type="PANTHER" id="PTHR45138">
    <property type="entry name" value="REGULATORY COMPONENTS OF SENSORY TRANSDUCTION SYSTEM"/>
    <property type="match status" value="1"/>
</dbReference>
<feature type="signal peptide" evidence="5">
    <location>
        <begin position="1"/>
        <end position="23"/>
    </location>
</feature>
<dbReference type="EMBL" id="AVCH01000172">
    <property type="protein sequence ID" value="KFN46227.1"/>
    <property type="molecule type" value="Genomic_DNA"/>
</dbReference>
<dbReference type="SUPFAM" id="SSF48452">
    <property type="entry name" value="TPR-like"/>
    <property type="match status" value="2"/>
</dbReference>
<sequence>MIRKFAIGLAAAALLLAPPRLLASPAFEAMLRQAEAVRSSEPKQFEALLGQLNASIGSASAAQREQLDYLKAYQLSYSGRYDLGIQAAKELFEKSRDVSVRFRAGSLIVNSYASTRDFAEGLRYLNQTLALIDQIKDPELRHHAWAAGGSISNHVGSYEDGIRYAELMLGDSPSPRTACFAGALRMEAWYNLGQLKDREDELNALISQCVAAGEPIFINYARAYRARQMADLGDRNEAVVFLSQFLPEVEATRYPRLIGEVHSTLAAIYLAAGDFGSAEHHARRTLSQGASMSSSAPLVTAYRVLFESALQRGDTAAALAHHINYFDANQAYVDEVKARAYAYQQVMGETREKTQAIELLSRQNQVLQLQQQVDAQQQRNTLLLVALLAGLLGTIAFWAWRTKKAQLLFRRLAETDALTGISNRMHFSRRAEEALEYCRKDGEDAGLVMFDLDEFKAINDRFGHAVGDWVLKQVADACSAICRKHDRFGRLGGEEFAFLLVGCDLGSSIALAQECRKRIAAIDTAPTGHVFRITASFGVAGTRGCGYDFLTLLSRADDALYRSKREGRDRVHVHGLDTAPGAVPTA</sequence>
<dbReference type="Proteomes" id="UP000029392">
    <property type="component" value="Unassembled WGS sequence"/>
</dbReference>
<accession>A0A091B3U5</accession>
<keyword evidence="4" id="KW-1133">Transmembrane helix</keyword>
<evidence type="ECO:0000256" key="1">
    <source>
        <dbReference type="ARBA" id="ARBA00001946"/>
    </source>
</evidence>
<dbReference type="CDD" id="cd01949">
    <property type="entry name" value="GGDEF"/>
    <property type="match status" value="1"/>
</dbReference>
<dbReference type="Gene3D" id="1.25.40.10">
    <property type="entry name" value="Tetratricopeptide repeat domain"/>
    <property type="match status" value="1"/>
</dbReference>
<dbReference type="AlphaFoldDB" id="A0A091B3U5"/>
<dbReference type="PANTHER" id="PTHR45138:SF9">
    <property type="entry name" value="DIGUANYLATE CYCLASE DGCM-RELATED"/>
    <property type="match status" value="1"/>
</dbReference>
<keyword evidence="4" id="KW-0812">Transmembrane</keyword>
<dbReference type="SMART" id="SM00267">
    <property type="entry name" value="GGDEF"/>
    <property type="match status" value="1"/>
</dbReference>
<dbReference type="EC" id="2.7.7.65" evidence="2"/>
<dbReference type="GO" id="GO:1902201">
    <property type="term" value="P:negative regulation of bacterial-type flagellum-dependent cell motility"/>
    <property type="evidence" value="ECO:0007669"/>
    <property type="project" value="TreeGrafter"/>
</dbReference>
<evidence type="ECO:0000256" key="4">
    <source>
        <dbReference type="SAM" id="Phobius"/>
    </source>
</evidence>
<dbReference type="InterPro" id="IPR000160">
    <property type="entry name" value="GGDEF_dom"/>
</dbReference>
<dbReference type="InterPro" id="IPR011990">
    <property type="entry name" value="TPR-like_helical_dom_sf"/>
</dbReference>
<dbReference type="eggNOG" id="COG2199">
    <property type="taxonomic scope" value="Bacteria"/>
</dbReference>
<dbReference type="Pfam" id="PF00990">
    <property type="entry name" value="GGDEF"/>
    <property type="match status" value="1"/>
</dbReference>